<keyword evidence="1" id="KW-0812">Transmembrane</keyword>
<feature type="transmembrane region" description="Helical" evidence="1">
    <location>
        <begin position="113"/>
        <end position="130"/>
    </location>
</feature>
<keyword evidence="1" id="KW-1133">Transmembrane helix</keyword>
<gene>
    <name evidence="2" type="ORF">OUZ56_033124</name>
</gene>
<proteinExistence type="predicted"/>
<evidence type="ECO:0008006" key="4">
    <source>
        <dbReference type="Google" id="ProtNLM"/>
    </source>
</evidence>
<dbReference type="PANTHER" id="PTHR42867">
    <property type="entry name" value="MEMBRANE PROTEIN-RELATED"/>
    <property type="match status" value="1"/>
</dbReference>
<evidence type="ECO:0000313" key="3">
    <source>
        <dbReference type="Proteomes" id="UP001234178"/>
    </source>
</evidence>
<accession>A0ABR0BA92</accession>
<dbReference type="PANTHER" id="PTHR42867:SF1">
    <property type="entry name" value="MEMBRANE PROTEIN-RELATED"/>
    <property type="match status" value="1"/>
</dbReference>
<organism evidence="2 3">
    <name type="scientific">Daphnia magna</name>
    <dbReference type="NCBI Taxonomy" id="35525"/>
    <lineage>
        <taxon>Eukaryota</taxon>
        <taxon>Metazoa</taxon>
        <taxon>Ecdysozoa</taxon>
        <taxon>Arthropoda</taxon>
        <taxon>Crustacea</taxon>
        <taxon>Branchiopoda</taxon>
        <taxon>Diplostraca</taxon>
        <taxon>Cladocera</taxon>
        <taxon>Anomopoda</taxon>
        <taxon>Daphniidae</taxon>
        <taxon>Daphnia</taxon>
    </lineage>
</organism>
<feature type="transmembrane region" description="Helical" evidence="1">
    <location>
        <begin position="214"/>
        <end position="237"/>
    </location>
</feature>
<keyword evidence="3" id="KW-1185">Reference proteome</keyword>
<dbReference type="Pfam" id="PF07136">
    <property type="entry name" value="DUF1385"/>
    <property type="match status" value="1"/>
</dbReference>
<comment type="caution">
    <text evidence="2">The sequence shown here is derived from an EMBL/GenBank/DDBJ whole genome shotgun (WGS) entry which is preliminary data.</text>
</comment>
<keyword evidence="1" id="KW-0472">Membrane</keyword>
<protein>
    <recommendedName>
        <fullName evidence="4">DUF1385 domain-containing protein</fullName>
    </recommendedName>
</protein>
<dbReference type="Proteomes" id="UP001234178">
    <property type="component" value="Unassembled WGS sequence"/>
</dbReference>
<dbReference type="InterPro" id="IPR010787">
    <property type="entry name" value="DUF1385"/>
</dbReference>
<feature type="transmembrane region" description="Helical" evidence="1">
    <location>
        <begin position="249"/>
        <end position="269"/>
    </location>
</feature>
<evidence type="ECO:0000313" key="2">
    <source>
        <dbReference type="EMBL" id="KAK4045500.1"/>
    </source>
</evidence>
<name>A0ABR0BA92_9CRUS</name>
<reference evidence="2 3" key="1">
    <citation type="journal article" date="2023" name="Nucleic Acids Res.">
        <title>The hologenome of Daphnia magna reveals possible DNA methylation and microbiome-mediated evolution of the host genome.</title>
        <authorList>
            <person name="Chaturvedi A."/>
            <person name="Li X."/>
            <person name="Dhandapani V."/>
            <person name="Marshall H."/>
            <person name="Kissane S."/>
            <person name="Cuenca-Cambronero M."/>
            <person name="Asole G."/>
            <person name="Calvet F."/>
            <person name="Ruiz-Romero M."/>
            <person name="Marangio P."/>
            <person name="Guigo R."/>
            <person name="Rago D."/>
            <person name="Mirbahai L."/>
            <person name="Eastwood N."/>
            <person name="Colbourne J.K."/>
            <person name="Zhou J."/>
            <person name="Mallon E."/>
            <person name="Orsini L."/>
        </authorList>
    </citation>
    <scope>NUCLEOTIDE SEQUENCE [LARGE SCALE GENOMIC DNA]</scope>
    <source>
        <strain evidence="2">LRV0_1</strain>
    </source>
</reference>
<sequence>MRAPTSFAIVVRRADGSLTVRARAVIDPRKGIDKLPFFRGIASLFESLKLGRESLNFSIAQLEKDAEAQDRLARYKRAGTSVLSVLAQTLFLLTQEEGAKAAPESGDKKGGPGFFLFVVMAVFLIGLPQLAANGVNGVAHLGLDMQSAKFQALTGFFKLSIVISYMLLMRRMPDIRRMFQYHGAEHKTIATYEAGEELTVANAKKYTTLHPRCGTTFLVMVALVSVLVFTGLGAALPKINTGNKILDNLAFFAIKVPFLPVIAAITFEIQRIFARFFTKGPLRVVLWPGFLVQKITTIEPDDDQLEVALASLRVTLFREENATRDGDDVTFADYEALPSPLTVRGPLGDALKRKKFFEFWQEQERVCRGAREAKFVSAEGEGRLEEVVVGGPHASDGGRIATDGEVEDRGGAPFQVAAYRVRRRRPCMLVGGEERGQGERVERLFEAPREGDHLVEEGDEPLRRTLGKVQRTVVEGGVVGADLWENRGCKEGSCADRASRLGEERPYKLLR</sequence>
<feature type="transmembrane region" description="Helical" evidence="1">
    <location>
        <begin position="150"/>
        <end position="168"/>
    </location>
</feature>
<evidence type="ECO:0000256" key="1">
    <source>
        <dbReference type="SAM" id="Phobius"/>
    </source>
</evidence>
<dbReference type="EMBL" id="JAOYFB010000044">
    <property type="protein sequence ID" value="KAK4045500.1"/>
    <property type="molecule type" value="Genomic_DNA"/>
</dbReference>